<dbReference type="EMBL" id="OV651820">
    <property type="protein sequence ID" value="CAH1114785.1"/>
    <property type="molecule type" value="Genomic_DNA"/>
</dbReference>
<dbReference type="GO" id="GO:0046983">
    <property type="term" value="F:protein dimerization activity"/>
    <property type="evidence" value="ECO:0007669"/>
    <property type="project" value="InterPro"/>
</dbReference>
<gene>
    <name evidence="2" type="ORF">PSYICH_LOCUS14160</name>
</gene>
<feature type="domain" description="HAT C-terminal dimerisation" evidence="1">
    <location>
        <begin position="434"/>
        <end position="492"/>
    </location>
</feature>
<dbReference type="SUPFAM" id="SSF53098">
    <property type="entry name" value="Ribonuclease H-like"/>
    <property type="match status" value="1"/>
</dbReference>
<dbReference type="InterPro" id="IPR012337">
    <property type="entry name" value="RNaseH-like_sf"/>
</dbReference>
<dbReference type="AlphaFoldDB" id="A0A9P0GG82"/>
<dbReference type="InterPro" id="IPR008906">
    <property type="entry name" value="HATC_C_dom"/>
</dbReference>
<dbReference type="OrthoDB" id="6781255at2759"/>
<keyword evidence="3" id="KW-1185">Reference proteome</keyword>
<accession>A0A9P0GG82</accession>
<protein>
    <recommendedName>
        <fullName evidence="1">HAT C-terminal dimerisation domain-containing protein</fullName>
    </recommendedName>
</protein>
<dbReference type="Pfam" id="PF05699">
    <property type="entry name" value="Dimer_Tnp_hAT"/>
    <property type="match status" value="1"/>
</dbReference>
<reference evidence="2" key="1">
    <citation type="submission" date="2022-01" db="EMBL/GenBank/DDBJ databases">
        <authorList>
            <person name="King R."/>
        </authorList>
    </citation>
    <scope>NUCLEOTIDE SEQUENCE</scope>
</reference>
<sequence>MKRKKATQLVVGVIAPYFKHEIAKDLQSNMFSIIIDETTDISTKKLLILLVRYWKNGLIQDRVFDLIEVRDASAQGMFNSLKHVLDFYQIPYTNLLGIAADNASTMMGHLNGVQAKLRVIAPHIHVQRCASHSLHLCSSAAAKKLPNNVEQFTRDIYAYFSHSSKRQEELEECQVFAKENPAKMLYPSQTRWLSLRAVVNRILDHWNSLIIFFTRAALEDNLPTAKSILGALKNDIYKMYLLFFSYVLELVTKVNLEFQSEQPKLPIFLERMTTLYRIILKGFTKKHILETVPLSNINVCHPKNYLEIYKMFFGAKVDTILKAETIDKGDVHNFRLKAMEFYIELAKQIKERFNFEDEILKYASYFTPQRTLSGEILSIAQFVNLFPNVTIDIEAANTEWLLISDIANNSIDLASDLDNICKFWGKIENIKNSLNENMFPNLMKLVKIILSLPNSSAAAERAFSGLTLAKTKLRNRLLISTCSAILITKDNLRKIENGSLGWRPPLSIINYNSHAIEKINIEEE</sequence>
<name>A0A9P0GG82_9CUCU</name>
<evidence type="ECO:0000313" key="2">
    <source>
        <dbReference type="EMBL" id="CAH1114785.1"/>
    </source>
</evidence>
<proteinExistence type="predicted"/>
<evidence type="ECO:0000313" key="3">
    <source>
        <dbReference type="Proteomes" id="UP001153636"/>
    </source>
</evidence>
<dbReference type="PANTHER" id="PTHR37162">
    <property type="entry name" value="HAT FAMILY DIMERISATION DOMAINCONTAINING PROTEIN-RELATED"/>
    <property type="match status" value="1"/>
</dbReference>
<dbReference type="Proteomes" id="UP001153636">
    <property type="component" value="Chromosome 8"/>
</dbReference>
<organism evidence="2 3">
    <name type="scientific">Psylliodes chrysocephalus</name>
    <dbReference type="NCBI Taxonomy" id="3402493"/>
    <lineage>
        <taxon>Eukaryota</taxon>
        <taxon>Metazoa</taxon>
        <taxon>Ecdysozoa</taxon>
        <taxon>Arthropoda</taxon>
        <taxon>Hexapoda</taxon>
        <taxon>Insecta</taxon>
        <taxon>Pterygota</taxon>
        <taxon>Neoptera</taxon>
        <taxon>Endopterygota</taxon>
        <taxon>Coleoptera</taxon>
        <taxon>Polyphaga</taxon>
        <taxon>Cucujiformia</taxon>
        <taxon>Chrysomeloidea</taxon>
        <taxon>Chrysomelidae</taxon>
        <taxon>Galerucinae</taxon>
        <taxon>Alticini</taxon>
        <taxon>Psylliodes</taxon>
    </lineage>
</organism>
<evidence type="ECO:0000259" key="1">
    <source>
        <dbReference type="Pfam" id="PF05699"/>
    </source>
</evidence>
<dbReference type="PANTHER" id="PTHR37162:SF1">
    <property type="entry name" value="BED-TYPE DOMAIN-CONTAINING PROTEIN"/>
    <property type="match status" value="1"/>
</dbReference>